<keyword evidence="3" id="KW-1185">Reference proteome</keyword>
<evidence type="ECO:0000256" key="1">
    <source>
        <dbReference type="SAM" id="Phobius"/>
    </source>
</evidence>
<dbReference type="RefSeq" id="WP_179355911.1">
    <property type="nucleotide sequence ID" value="NZ_CP058627.1"/>
</dbReference>
<evidence type="ECO:0008006" key="4">
    <source>
        <dbReference type="Google" id="ProtNLM"/>
    </source>
</evidence>
<dbReference type="KEGG" id="chiz:HQ393_14470"/>
<name>A0A7H9BMN7_9NEIS</name>
<proteinExistence type="predicted"/>
<keyword evidence="1" id="KW-1133">Transmembrane helix</keyword>
<dbReference type="Proteomes" id="UP000509597">
    <property type="component" value="Chromosome"/>
</dbReference>
<keyword evidence="1" id="KW-0472">Membrane</keyword>
<accession>A0A7H9BMN7</accession>
<dbReference type="AlphaFoldDB" id="A0A7H9BMN7"/>
<dbReference type="EMBL" id="CP058627">
    <property type="protein sequence ID" value="QLG89351.1"/>
    <property type="molecule type" value="Genomic_DNA"/>
</dbReference>
<keyword evidence="1" id="KW-0812">Transmembrane</keyword>
<organism evidence="2 3">
    <name type="scientific">Chitinibacter bivalviorum</name>
    <dbReference type="NCBI Taxonomy" id="2739434"/>
    <lineage>
        <taxon>Bacteria</taxon>
        <taxon>Pseudomonadati</taxon>
        <taxon>Pseudomonadota</taxon>
        <taxon>Betaproteobacteria</taxon>
        <taxon>Neisseriales</taxon>
        <taxon>Chitinibacteraceae</taxon>
        <taxon>Chitinibacter</taxon>
    </lineage>
</organism>
<gene>
    <name evidence="2" type="ORF">HQ393_14470</name>
</gene>
<reference evidence="2 3" key="1">
    <citation type="submission" date="2020-07" db="EMBL/GenBank/DDBJ databases">
        <title>Complete genome sequence of Chitinibacter sp. 2T18.</title>
        <authorList>
            <person name="Bae J.-W."/>
            <person name="Choi J.-W."/>
        </authorList>
    </citation>
    <scope>NUCLEOTIDE SEQUENCE [LARGE SCALE GENOMIC DNA]</scope>
    <source>
        <strain evidence="2 3">2T18</strain>
    </source>
</reference>
<evidence type="ECO:0000313" key="3">
    <source>
        <dbReference type="Proteomes" id="UP000509597"/>
    </source>
</evidence>
<evidence type="ECO:0000313" key="2">
    <source>
        <dbReference type="EMBL" id="QLG89351.1"/>
    </source>
</evidence>
<sequence>MNQTSPLRLETKPSVSFFLMAISLTMWLLLYKIHQDGGFQHATSPQWLVVFFEVFAFLFFPVLLVFASRKIEITENQIVVTQYFGLLRRNYNGGGISFGKFIPSTGNHGKRVKIQFEDGRSFSVWQRDTTNWDCLLQYLEAKNLLLL</sequence>
<protein>
    <recommendedName>
        <fullName evidence="4">PH domain-containing protein</fullName>
    </recommendedName>
</protein>
<feature type="transmembrane region" description="Helical" evidence="1">
    <location>
        <begin position="46"/>
        <end position="67"/>
    </location>
</feature>
<feature type="transmembrane region" description="Helical" evidence="1">
    <location>
        <begin position="15"/>
        <end position="34"/>
    </location>
</feature>